<dbReference type="AlphaFoldDB" id="A0A0B5RPY8"/>
<organism evidence="1 4">
    <name type="scientific">Bacillus mycoides</name>
    <dbReference type="NCBI Taxonomy" id="1405"/>
    <lineage>
        <taxon>Bacteria</taxon>
        <taxon>Bacillati</taxon>
        <taxon>Bacillota</taxon>
        <taxon>Bacilli</taxon>
        <taxon>Bacillales</taxon>
        <taxon>Bacillaceae</taxon>
        <taxon>Bacillus</taxon>
        <taxon>Bacillus cereus group</taxon>
    </lineage>
</organism>
<reference evidence="1 4" key="2">
    <citation type="submission" date="2017-01" db="EMBL/GenBank/DDBJ databases">
        <title>Bacillus cereus isolates.</title>
        <authorList>
            <person name="Beno S.M."/>
        </authorList>
    </citation>
    <scope>NUCLEOTIDE SEQUENCE [LARGE SCALE GENOMIC DNA]</scope>
    <source>
        <strain evidence="1 4">FSL W7-1108</strain>
    </source>
</reference>
<evidence type="ECO:0008006" key="7">
    <source>
        <dbReference type="Google" id="ProtNLM"/>
    </source>
</evidence>
<dbReference type="EMBL" id="MUAI01000043">
    <property type="protein sequence ID" value="OOR03453.1"/>
    <property type="molecule type" value="Genomic_DNA"/>
</dbReference>
<reference evidence="2 5" key="1">
    <citation type="submission" date="2016-10" db="EMBL/GenBank/DDBJ databases">
        <title>Genome Sequence of Bacillus weihenstephanensis GM6LP.</title>
        <authorList>
            <person name="Poehlein A."/>
            <person name="Wemheuer F."/>
            <person name="Hollensteiner J."/>
            <person name="Wemheuer B."/>
        </authorList>
    </citation>
    <scope>NUCLEOTIDE SEQUENCE [LARGE SCALE GENOMIC DNA]</scope>
    <source>
        <strain evidence="2 5">GM6LP</strain>
    </source>
</reference>
<dbReference type="KEGG" id="bmyo:BG05_5458"/>
<sequence length="104" mass="12021">MKKKRFRIVCIVVFLVCTFLLIGVGTYNEIQVRQHGKSSIAEVVDMKEYTPRGFKVYEIKYKVDGETHTGSVSKKIYKRLDIGSRIEVVEYKGKTMLFESYGSK</sequence>
<dbReference type="Proteomes" id="UP000190696">
    <property type="component" value="Unassembled WGS sequence"/>
</dbReference>
<evidence type="ECO:0000313" key="6">
    <source>
        <dbReference type="Proteomes" id="UP000596196"/>
    </source>
</evidence>
<dbReference type="EMBL" id="CP065876">
    <property type="protein sequence ID" value="QQA13573.1"/>
    <property type="molecule type" value="Genomic_DNA"/>
</dbReference>
<evidence type="ECO:0000313" key="3">
    <source>
        <dbReference type="EMBL" id="QQA13573.1"/>
    </source>
</evidence>
<evidence type="ECO:0000313" key="4">
    <source>
        <dbReference type="Proteomes" id="UP000190696"/>
    </source>
</evidence>
<geneLocation type="plasmid" evidence="3 6">
    <name>unnamed2</name>
</geneLocation>
<dbReference type="EMBL" id="MKZQ01000048">
    <property type="protein sequence ID" value="PJN69052.1"/>
    <property type="molecule type" value="Genomic_DNA"/>
</dbReference>
<evidence type="ECO:0000313" key="5">
    <source>
        <dbReference type="Proteomes" id="UP000236165"/>
    </source>
</evidence>
<name>A0A0B5RPY8_BACMY</name>
<gene>
    <name evidence="2" type="ORF">BACWE_41050</name>
    <name evidence="1" type="ORF">BW900_26955</name>
    <name evidence="3" type="ORF">I6G81_01440</name>
</gene>
<accession>A0A1S9T0C9</accession>
<dbReference type="Proteomes" id="UP000236165">
    <property type="component" value="Unassembled WGS sequence"/>
</dbReference>
<dbReference type="Proteomes" id="UP000596196">
    <property type="component" value="Plasmid unnamed2"/>
</dbReference>
<evidence type="ECO:0000313" key="2">
    <source>
        <dbReference type="EMBL" id="PJN69052.1"/>
    </source>
</evidence>
<reference evidence="3 6" key="3">
    <citation type="submission" date="2020-12" db="EMBL/GenBank/DDBJ databases">
        <title>FDA dAtabase for Regulatory Grade micrObial Sequences (FDA-ARGOS): Supporting development and validation of Infectious Disease Dx tests.</title>
        <authorList>
            <person name="Nelson B."/>
            <person name="Plummer A."/>
            <person name="Tallon L."/>
            <person name="Sadzewicz L."/>
            <person name="Zhao X."/>
            <person name="Boylan J."/>
            <person name="Ott S."/>
            <person name="Bowen H."/>
            <person name="Vavikolanu K."/>
            <person name="Mehta A."/>
            <person name="Aluvathingal J."/>
            <person name="Nadendla S."/>
            <person name="Myers T."/>
            <person name="Yan Y."/>
            <person name="Sichtig H."/>
        </authorList>
    </citation>
    <scope>NUCLEOTIDE SEQUENCE [LARGE SCALE GENOMIC DNA]</scope>
    <source>
        <strain evidence="3 6">FDAARGOS_924</strain>
        <plasmid evidence="3 6">unnamed2</plasmid>
    </source>
</reference>
<dbReference type="RefSeq" id="WP_002191606.1">
    <property type="nucleotide sequence ID" value="NZ_CP009691.1"/>
</dbReference>
<accession>A0A0B5RPY8</accession>
<keyword evidence="3" id="KW-0614">Plasmid</keyword>
<keyword evidence="6" id="KW-1185">Reference proteome</keyword>
<protein>
    <recommendedName>
        <fullName evidence="7">DUF1093 domain-containing protein</fullName>
    </recommendedName>
</protein>
<proteinExistence type="predicted"/>
<evidence type="ECO:0000313" key="1">
    <source>
        <dbReference type="EMBL" id="OOR03453.1"/>
    </source>
</evidence>